<dbReference type="RefSeq" id="WP_071929630.1">
    <property type="nucleotide sequence ID" value="NZ_CP018082.1"/>
</dbReference>
<dbReference type="InterPro" id="IPR027843">
    <property type="entry name" value="DUF4440"/>
</dbReference>
<evidence type="ECO:0000259" key="1">
    <source>
        <dbReference type="Pfam" id="PF14534"/>
    </source>
</evidence>
<dbReference type="AlphaFoldDB" id="A0A1J0VWY8"/>
<name>A0A1J0VWY8_9NOCA</name>
<sequence length="118" mass="12886">MEDLRDAEHRLQAAQLAGDVDALDQLLDDRLLFTLGGDVYTKADDLALHRSGAQVLTKLVEEDLTVLADGSTGVTWFLGTVEGSAQGTPFAARMRYTRTWLHDEVHGWRIIAAHAGVA</sequence>
<organism evidence="2 3">
    <name type="scientific">Nocardia mangyaensis</name>
    <dbReference type="NCBI Taxonomy" id="2213200"/>
    <lineage>
        <taxon>Bacteria</taxon>
        <taxon>Bacillati</taxon>
        <taxon>Actinomycetota</taxon>
        <taxon>Actinomycetes</taxon>
        <taxon>Mycobacteriales</taxon>
        <taxon>Nocardiaceae</taxon>
        <taxon>Nocardia</taxon>
    </lineage>
</organism>
<dbReference type="KEGG" id="nsl:BOX37_23775"/>
<reference evidence="2" key="1">
    <citation type="submission" date="2016-11" db="EMBL/GenBank/DDBJ databases">
        <authorList>
            <person name="Jaros S."/>
            <person name="Januszkiewicz K."/>
            <person name="Wedrychowicz H."/>
        </authorList>
    </citation>
    <scope>NUCLEOTIDE SEQUENCE [LARGE SCALE GENOMIC DNA]</scope>
    <source>
        <strain evidence="2">Y48</strain>
    </source>
</reference>
<dbReference type="SUPFAM" id="SSF54427">
    <property type="entry name" value="NTF2-like"/>
    <property type="match status" value="1"/>
</dbReference>
<dbReference type="EMBL" id="CP018082">
    <property type="protein sequence ID" value="APE36447.1"/>
    <property type="molecule type" value="Genomic_DNA"/>
</dbReference>
<feature type="domain" description="DUF4440" evidence="1">
    <location>
        <begin position="4"/>
        <end position="110"/>
    </location>
</feature>
<evidence type="ECO:0000313" key="3">
    <source>
        <dbReference type="Proteomes" id="UP000183810"/>
    </source>
</evidence>
<keyword evidence="3" id="KW-1185">Reference proteome</keyword>
<dbReference type="OrthoDB" id="3578550at2"/>
<accession>A0A1J0VWY8</accession>
<gene>
    <name evidence="2" type="ORF">BOX37_23775</name>
</gene>
<dbReference type="Pfam" id="PF14534">
    <property type="entry name" value="DUF4440"/>
    <property type="match status" value="1"/>
</dbReference>
<dbReference type="Gene3D" id="3.10.450.50">
    <property type="match status" value="1"/>
</dbReference>
<dbReference type="Proteomes" id="UP000183810">
    <property type="component" value="Chromosome"/>
</dbReference>
<evidence type="ECO:0000313" key="2">
    <source>
        <dbReference type="EMBL" id="APE36447.1"/>
    </source>
</evidence>
<proteinExistence type="predicted"/>
<dbReference type="InterPro" id="IPR032710">
    <property type="entry name" value="NTF2-like_dom_sf"/>
</dbReference>
<protein>
    <submittedName>
        <fullName evidence="2">DUF4440 domain-containing protein</fullName>
    </submittedName>
</protein>